<sequence>MELLLGGERVDLTRRVLVMGVLNRTRDSFYDGGAYFALDALLRRAEELVAGGADVLDVGARPAGVGVREVPEAEETDLAASTVEELRRRFDVPLSVDTRRARVAAEAYRAGAVIGNDMSGFADPDYLPAAAAAGAAVVATHIRLPVGVPDPDPRYDDLVGDVKRRLLELGDRARRAGLPRAAVVLDPGIDLGKTWRQSLTLLARFADFAALGHPLLAAPSNKIFLGRLLGRDKHERGPATVAACALAVGRGARLVRVHDVAPVRDAVDLAVALEHAATES</sequence>
<dbReference type="EMBL" id="JBHSJD010000002">
    <property type="protein sequence ID" value="MFC5021543.1"/>
    <property type="molecule type" value="Genomic_DNA"/>
</dbReference>
<dbReference type="Gene3D" id="3.20.20.20">
    <property type="entry name" value="Dihydropteroate synthase-like"/>
    <property type="match status" value="1"/>
</dbReference>
<proteinExistence type="inferred from homology"/>
<protein>
    <recommendedName>
        <fullName evidence="5 10">Dihydropteroate synthase</fullName>
        <shortName evidence="10">DHPS</shortName>
        <ecNumber evidence="5 10">2.5.1.15</ecNumber>
    </recommendedName>
    <alternativeName>
        <fullName evidence="10">Dihydropteroate pyrophosphorylase</fullName>
    </alternativeName>
</protein>
<name>A0ABV9X9Z3_9ACTN</name>
<dbReference type="InterPro" id="IPR006390">
    <property type="entry name" value="DHP_synth_dom"/>
</dbReference>
<dbReference type="GO" id="GO:0004156">
    <property type="term" value="F:dihydropteroate synthase activity"/>
    <property type="evidence" value="ECO:0007669"/>
    <property type="project" value="UniProtKB-EC"/>
</dbReference>
<dbReference type="Pfam" id="PF00809">
    <property type="entry name" value="Pterin_bind"/>
    <property type="match status" value="1"/>
</dbReference>
<gene>
    <name evidence="12" type="primary">folP</name>
    <name evidence="12" type="ORF">ACFPM3_05165</name>
</gene>
<dbReference type="SUPFAM" id="SSF51717">
    <property type="entry name" value="Dihydropteroate synthetase-like"/>
    <property type="match status" value="1"/>
</dbReference>
<reference evidence="13" key="1">
    <citation type="journal article" date="2019" name="Int. J. Syst. Evol. Microbiol.">
        <title>The Global Catalogue of Microorganisms (GCM) 10K type strain sequencing project: providing services to taxonomists for standard genome sequencing and annotation.</title>
        <authorList>
            <consortium name="The Broad Institute Genomics Platform"/>
            <consortium name="The Broad Institute Genome Sequencing Center for Infectious Disease"/>
            <person name="Wu L."/>
            <person name="Ma J."/>
        </authorList>
    </citation>
    <scope>NUCLEOTIDE SEQUENCE [LARGE SCALE GENOMIC DNA]</scope>
    <source>
        <strain evidence="13">CGMCC 4.1648</strain>
    </source>
</reference>
<dbReference type="Proteomes" id="UP001595829">
    <property type="component" value="Unassembled WGS sequence"/>
</dbReference>
<comment type="pathway">
    <text evidence="3 10">Cofactor biosynthesis; tetrahydrofolate biosynthesis; 7,8-dihydrofolate from 2-amino-4-hydroxy-6-hydroxymethyl-7,8-dihydropteridine diphosphate and 4-aminobenzoate: step 1/2.</text>
</comment>
<evidence type="ECO:0000256" key="5">
    <source>
        <dbReference type="ARBA" id="ARBA00012458"/>
    </source>
</evidence>
<keyword evidence="7 10" id="KW-0479">Metal-binding</keyword>
<dbReference type="PANTHER" id="PTHR20941:SF1">
    <property type="entry name" value="FOLIC ACID SYNTHESIS PROTEIN FOL1"/>
    <property type="match status" value="1"/>
</dbReference>
<organism evidence="12 13">
    <name type="scientific">Streptomyces coeruleoprunus</name>
    <dbReference type="NCBI Taxonomy" id="285563"/>
    <lineage>
        <taxon>Bacteria</taxon>
        <taxon>Bacillati</taxon>
        <taxon>Actinomycetota</taxon>
        <taxon>Actinomycetes</taxon>
        <taxon>Kitasatosporales</taxon>
        <taxon>Streptomycetaceae</taxon>
        <taxon>Streptomyces</taxon>
    </lineage>
</organism>
<feature type="domain" description="Pterin-binding" evidence="11">
    <location>
        <begin position="16"/>
        <end position="268"/>
    </location>
</feature>
<evidence type="ECO:0000256" key="4">
    <source>
        <dbReference type="ARBA" id="ARBA00009503"/>
    </source>
</evidence>
<dbReference type="RefSeq" id="WP_345694162.1">
    <property type="nucleotide sequence ID" value="NZ_BAABIT010000001.1"/>
</dbReference>
<comment type="catalytic activity">
    <reaction evidence="1">
        <text>(7,8-dihydropterin-6-yl)methyl diphosphate + 4-aminobenzoate = 7,8-dihydropteroate + diphosphate</text>
        <dbReference type="Rhea" id="RHEA:19949"/>
        <dbReference type="ChEBI" id="CHEBI:17836"/>
        <dbReference type="ChEBI" id="CHEBI:17839"/>
        <dbReference type="ChEBI" id="CHEBI:33019"/>
        <dbReference type="ChEBI" id="CHEBI:72950"/>
        <dbReference type="EC" id="2.5.1.15"/>
    </reaction>
</comment>
<keyword evidence="8 10" id="KW-0460">Magnesium</keyword>
<dbReference type="InterPro" id="IPR011005">
    <property type="entry name" value="Dihydropteroate_synth-like_sf"/>
</dbReference>
<comment type="caution">
    <text evidence="12">The sequence shown here is derived from an EMBL/GenBank/DDBJ whole genome shotgun (WGS) entry which is preliminary data.</text>
</comment>
<evidence type="ECO:0000256" key="6">
    <source>
        <dbReference type="ARBA" id="ARBA00022679"/>
    </source>
</evidence>
<dbReference type="EC" id="2.5.1.15" evidence="5 10"/>
<comment type="similarity">
    <text evidence="4 10">Belongs to the DHPS family.</text>
</comment>
<keyword evidence="13" id="KW-1185">Reference proteome</keyword>
<dbReference type="NCBIfam" id="TIGR01496">
    <property type="entry name" value="DHPS"/>
    <property type="match status" value="1"/>
</dbReference>
<dbReference type="InterPro" id="IPR045031">
    <property type="entry name" value="DHP_synth-like"/>
</dbReference>
<evidence type="ECO:0000313" key="13">
    <source>
        <dbReference type="Proteomes" id="UP001595829"/>
    </source>
</evidence>
<evidence type="ECO:0000259" key="11">
    <source>
        <dbReference type="PROSITE" id="PS50972"/>
    </source>
</evidence>
<evidence type="ECO:0000256" key="10">
    <source>
        <dbReference type="RuleBase" id="RU361205"/>
    </source>
</evidence>
<keyword evidence="6 10" id="KW-0808">Transferase</keyword>
<accession>A0ABV9X9Z3</accession>
<dbReference type="PROSITE" id="PS50972">
    <property type="entry name" value="PTERIN_BINDING"/>
    <property type="match status" value="1"/>
</dbReference>
<comment type="cofactor">
    <cofactor evidence="2 10">
        <name>Mg(2+)</name>
        <dbReference type="ChEBI" id="CHEBI:18420"/>
    </cofactor>
</comment>
<evidence type="ECO:0000256" key="1">
    <source>
        <dbReference type="ARBA" id="ARBA00000012"/>
    </source>
</evidence>
<comment type="function">
    <text evidence="10">Catalyzes the condensation of para-aminobenzoate (pABA) with 6-hydroxymethyl-7,8-dihydropterin diphosphate (DHPt-PP) to form 7,8-dihydropteroate (H2Pte), the immediate precursor of folate derivatives.</text>
</comment>
<evidence type="ECO:0000256" key="3">
    <source>
        <dbReference type="ARBA" id="ARBA00004763"/>
    </source>
</evidence>
<evidence type="ECO:0000256" key="8">
    <source>
        <dbReference type="ARBA" id="ARBA00022842"/>
    </source>
</evidence>
<dbReference type="PANTHER" id="PTHR20941">
    <property type="entry name" value="FOLATE SYNTHESIS PROTEINS"/>
    <property type="match status" value="1"/>
</dbReference>
<dbReference type="PROSITE" id="PS00792">
    <property type="entry name" value="DHPS_1"/>
    <property type="match status" value="1"/>
</dbReference>
<evidence type="ECO:0000256" key="7">
    <source>
        <dbReference type="ARBA" id="ARBA00022723"/>
    </source>
</evidence>
<evidence type="ECO:0000256" key="2">
    <source>
        <dbReference type="ARBA" id="ARBA00001946"/>
    </source>
</evidence>
<keyword evidence="9 10" id="KW-0289">Folate biosynthesis</keyword>
<dbReference type="InterPro" id="IPR000489">
    <property type="entry name" value="Pterin-binding_dom"/>
</dbReference>
<evidence type="ECO:0000313" key="12">
    <source>
        <dbReference type="EMBL" id="MFC5021543.1"/>
    </source>
</evidence>
<evidence type="ECO:0000256" key="9">
    <source>
        <dbReference type="ARBA" id="ARBA00022909"/>
    </source>
</evidence>